<evidence type="ECO:0000259" key="9">
    <source>
        <dbReference type="PROSITE" id="PS51192"/>
    </source>
</evidence>
<keyword evidence="12" id="KW-1185">Reference proteome</keyword>
<keyword evidence="6" id="KW-0067">ATP-binding</keyword>
<dbReference type="SUPFAM" id="SSF52540">
    <property type="entry name" value="P-loop containing nucleoside triphosphate hydrolases"/>
    <property type="match status" value="1"/>
</dbReference>
<dbReference type="InterPro" id="IPR027417">
    <property type="entry name" value="P-loop_NTPase"/>
</dbReference>
<organism evidence="11 12">
    <name type="scientific">Glutinoglossum americanum</name>
    <dbReference type="NCBI Taxonomy" id="1670608"/>
    <lineage>
        <taxon>Eukaryota</taxon>
        <taxon>Fungi</taxon>
        <taxon>Dikarya</taxon>
        <taxon>Ascomycota</taxon>
        <taxon>Pezizomycotina</taxon>
        <taxon>Geoglossomycetes</taxon>
        <taxon>Geoglossales</taxon>
        <taxon>Geoglossaceae</taxon>
        <taxon>Glutinoglossum</taxon>
    </lineage>
</organism>
<evidence type="ECO:0000313" key="11">
    <source>
        <dbReference type="EMBL" id="KAH0543373.1"/>
    </source>
</evidence>
<dbReference type="EC" id="3.6.4.13" evidence="2"/>
<dbReference type="Gene3D" id="3.40.50.300">
    <property type="entry name" value="P-loop containing nucleotide triphosphate hydrolases"/>
    <property type="match status" value="2"/>
</dbReference>
<name>A0A9P8I4Z3_9PEZI</name>
<dbReference type="GO" id="GO:1990904">
    <property type="term" value="C:ribonucleoprotein complex"/>
    <property type="evidence" value="ECO:0007669"/>
    <property type="project" value="UniProtKB-ARBA"/>
</dbReference>
<dbReference type="InterPro" id="IPR001650">
    <property type="entry name" value="Helicase_C-like"/>
</dbReference>
<evidence type="ECO:0000259" key="10">
    <source>
        <dbReference type="PROSITE" id="PS51194"/>
    </source>
</evidence>
<feature type="domain" description="Helicase C-terminal" evidence="10">
    <location>
        <begin position="609"/>
        <end position="772"/>
    </location>
</feature>
<dbReference type="GO" id="GO:0005524">
    <property type="term" value="F:ATP binding"/>
    <property type="evidence" value="ECO:0007669"/>
    <property type="project" value="UniProtKB-KW"/>
</dbReference>
<feature type="compositionally biased region" description="Acidic residues" evidence="8">
    <location>
        <begin position="255"/>
        <end position="264"/>
    </location>
</feature>
<keyword evidence="3" id="KW-0547">Nucleotide-binding</keyword>
<feature type="domain" description="Helicase ATP-binding" evidence="9">
    <location>
        <begin position="368"/>
        <end position="519"/>
    </location>
</feature>
<feature type="region of interest" description="Disordered" evidence="8">
    <location>
        <begin position="1"/>
        <end position="29"/>
    </location>
</feature>
<evidence type="ECO:0000256" key="3">
    <source>
        <dbReference type="ARBA" id="ARBA00022741"/>
    </source>
</evidence>
<keyword evidence="5" id="KW-0347">Helicase</keyword>
<evidence type="ECO:0000256" key="4">
    <source>
        <dbReference type="ARBA" id="ARBA00022801"/>
    </source>
</evidence>
<evidence type="ECO:0000313" key="12">
    <source>
        <dbReference type="Proteomes" id="UP000698800"/>
    </source>
</evidence>
<dbReference type="GO" id="GO:0016787">
    <property type="term" value="F:hydrolase activity"/>
    <property type="evidence" value="ECO:0007669"/>
    <property type="project" value="UniProtKB-KW"/>
</dbReference>
<feature type="compositionally biased region" description="Basic and acidic residues" evidence="8">
    <location>
        <begin position="103"/>
        <end position="119"/>
    </location>
</feature>
<accession>A0A9P8I4Z3</accession>
<dbReference type="GO" id="GO:0003724">
    <property type="term" value="F:RNA helicase activity"/>
    <property type="evidence" value="ECO:0007669"/>
    <property type="project" value="UniProtKB-EC"/>
</dbReference>
<feature type="compositionally biased region" description="Basic and acidic residues" evidence="8">
    <location>
        <begin position="132"/>
        <end position="156"/>
    </location>
</feature>
<dbReference type="PROSITE" id="PS00690">
    <property type="entry name" value="DEAH_ATP_HELICASE"/>
    <property type="match status" value="1"/>
</dbReference>
<dbReference type="InterPro" id="IPR007502">
    <property type="entry name" value="Helicase-assoc_dom"/>
</dbReference>
<protein>
    <recommendedName>
        <fullName evidence="2">RNA helicase</fullName>
        <ecNumber evidence="2">3.6.4.13</ecNumber>
    </recommendedName>
</protein>
<dbReference type="EMBL" id="JAGHQL010000034">
    <property type="protein sequence ID" value="KAH0543373.1"/>
    <property type="molecule type" value="Genomic_DNA"/>
</dbReference>
<dbReference type="PROSITE" id="PS51194">
    <property type="entry name" value="HELICASE_CTER"/>
    <property type="match status" value="1"/>
</dbReference>
<dbReference type="Pfam" id="PF21010">
    <property type="entry name" value="HA2_C"/>
    <property type="match status" value="1"/>
</dbReference>
<dbReference type="GO" id="GO:0000462">
    <property type="term" value="P:maturation of SSU-rRNA from tricistronic rRNA transcript (SSU-rRNA, 5.8S rRNA, LSU-rRNA)"/>
    <property type="evidence" value="ECO:0007669"/>
    <property type="project" value="TreeGrafter"/>
</dbReference>
<dbReference type="InterPro" id="IPR002464">
    <property type="entry name" value="DNA/RNA_helicase_DEAH_CS"/>
</dbReference>
<comment type="catalytic activity">
    <reaction evidence="7">
        <text>ATP + H2O = ADP + phosphate + H(+)</text>
        <dbReference type="Rhea" id="RHEA:13065"/>
        <dbReference type="ChEBI" id="CHEBI:15377"/>
        <dbReference type="ChEBI" id="CHEBI:15378"/>
        <dbReference type="ChEBI" id="CHEBI:30616"/>
        <dbReference type="ChEBI" id="CHEBI:43474"/>
        <dbReference type="ChEBI" id="CHEBI:456216"/>
        <dbReference type="EC" id="3.6.4.13"/>
    </reaction>
</comment>
<comment type="similarity">
    <text evidence="1">Belongs to the DEAD box helicase family. DEAH subfamily.</text>
</comment>
<dbReference type="InterPro" id="IPR048333">
    <property type="entry name" value="HA2_WH"/>
</dbReference>
<dbReference type="GO" id="GO:0005730">
    <property type="term" value="C:nucleolus"/>
    <property type="evidence" value="ECO:0007669"/>
    <property type="project" value="TreeGrafter"/>
</dbReference>
<dbReference type="OrthoDB" id="10253254at2759"/>
<dbReference type="Gene3D" id="1.20.120.1080">
    <property type="match status" value="1"/>
</dbReference>
<proteinExistence type="inferred from homology"/>
<evidence type="ECO:0000256" key="5">
    <source>
        <dbReference type="ARBA" id="ARBA00022806"/>
    </source>
</evidence>
<dbReference type="Pfam" id="PF07717">
    <property type="entry name" value="OB_NTP_bind"/>
    <property type="match status" value="1"/>
</dbReference>
<dbReference type="CDD" id="cd18791">
    <property type="entry name" value="SF2_C_RHA"/>
    <property type="match status" value="1"/>
</dbReference>
<evidence type="ECO:0000256" key="8">
    <source>
        <dbReference type="SAM" id="MobiDB-lite"/>
    </source>
</evidence>
<evidence type="ECO:0000256" key="7">
    <source>
        <dbReference type="ARBA" id="ARBA00047984"/>
    </source>
</evidence>
<dbReference type="Pfam" id="PF04408">
    <property type="entry name" value="WHD_HA2"/>
    <property type="match status" value="1"/>
</dbReference>
<dbReference type="FunFam" id="3.40.50.300:FF:000637">
    <property type="entry name" value="ATP-dependent RNA helicase DHX37/DHR1"/>
    <property type="match status" value="1"/>
</dbReference>
<dbReference type="PANTHER" id="PTHR18934:SF99">
    <property type="entry name" value="ATP-DEPENDENT RNA HELICASE DHX37-RELATED"/>
    <property type="match status" value="1"/>
</dbReference>
<dbReference type="InterPro" id="IPR011709">
    <property type="entry name" value="DEAD-box_helicase_OB_fold"/>
</dbReference>
<evidence type="ECO:0000256" key="6">
    <source>
        <dbReference type="ARBA" id="ARBA00022840"/>
    </source>
</evidence>
<evidence type="ECO:0000256" key="2">
    <source>
        <dbReference type="ARBA" id="ARBA00012552"/>
    </source>
</evidence>
<gene>
    <name evidence="11" type="ORF">FGG08_002329</name>
</gene>
<dbReference type="PROSITE" id="PS51192">
    <property type="entry name" value="HELICASE_ATP_BIND_1"/>
    <property type="match status" value="1"/>
</dbReference>
<reference evidence="11" key="1">
    <citation type="submission" date="2021-03" db="EMBL/GenBank/DDBJ databases">
        <title>Comparative genomics and phylogenomic investigation of the class Geoglossomycetes provide insights into ecological specialization and systematics.</title>
        <authorList>
            <person name="Melie T."/>
            <person name="Pirro S."/>
            <person name="Miller A.N."/>
            <person name="Quandt A."/>
        </authorList>
    </citation>
    <scope>NUCLEOTIDE SEQUENCE</scope>
    <source>
        <strain evidence="11">GBOQ0MN5Z8</strain>
    </source>
</reference>
<dbReference type="GO" id="GO:0003723">
    <property type="term" value="F:RNA binding"/>
    <property type="evidence" value="ECO:0007669"/>
    <property type="project" value="TreeGrafter"/>
</dbReference>
<dbReference type="SMART" id="SM00487">
    <property type="entry name" value="DEXDc"/>
    <property type="match status" value="1"/>
</dbReference>
<dbReference type="Proteomes" id="UP000698800">
    <property type="component" value="Unassembled WGS sequence"/>
</dbReference>
<feature type="region of interest" description="Disordered" evidence="8">
    <location>
        <begin position="91"/>
        <end position="183"/>
    </location>
</feature>
<feature type="region of interest" description="Disordered" evidence="8">
    <location>
        <begin position="213"/>
        <end position="269"/>
    </location>
</feature>
<dbReference type="AlphaFoldDB" id="A0A9P8I4Z3"/>
<dbReference type="SMART" id="SM00490">
    <property type="entry name" value="HELICc"/>
    <property type="match status" value="1"/>
</dbReference>
<dbReference type="SMART" id="SM00847">
    <property type="entry name" value="HA2"/>
    <property type="match status" value="1"/>
</dbReference>
<evidence type="ECO:0000256" key="1">
    <source>
        <dbReference type="ARBA" id="ARBA00008792"/>
    </source>
</evidence>
<sequence>MPKFVPRVRKHKTRQRENKNQDDTNVSVVLPLLEAEKEENRQKLREQLRAQQPKISSKKQKRLNKYIENKLKKEENLELIKKLASTKIDTTLLRSSKSLGTNRESKREALSRALREKQAGIDVEENSNILYQERRIRENQSEESSSDRGSDNDQKVSGDQVKPTLEGGALATLGSGLKRPLEIDDAGNPVIKKRKKIPKRPAVLTKPIEAVEPPWTGFTSESESEIENKSISPHGGLDTGSEGDLSDEGSTIETSSEEESEVGDEGNTIDLKKQRSSAFKAWAMQQRNEALGFQPAGQPPAIIQTAKLTANPSFKPRGPEQDPLPPELETKMTTDAIRTVFSVQVQRTPEITASRLTLPVVAEEQKIMEAIHNSPVVVIWGATGSGKTTQVPQFLYEAGYGSPDSSTPGLIGVTQPRRVAAVSMAKRVGDELGKDWRKVSYQIRFEGTVNDGTAIKFMTDGVLLREVAADIALRKYSAIIIDEAHERSINTDILIGLMSRVVKLRQELSAEDSNIQVTIHFARRTNHDYVGELYQKISKGHRKLPQGGMLVFLTGQSEITDLSKRLKQTFASKRVAEISKALPVRILGSEAAVEAEDVEFGDFGDVEPEISDSDSETEIVGLDDHQDDDDFELGESMASTSPMHILPLYSLLPTDEQLKVFEAPPEGSRLVVLATNVAETSLTIPGIRYVFDCGRVKERKYDRTTGVQSFEVSWISKASASQRAGRAGRVGPGHCYRMYSSAVYERDFEEYAQPEILRMPIEGVVLQLKSMNLKHVINFPFPTPPDRQSLAKAEKLLSYIGALDPTSQLTELGSTMSVFPLSPRFAKILIIGHQHGCLPYIITIVAALSVGDVFIPEHQLDLGLGPKESEAGDGKPVFDNAERLEEDRRKARRKGYFKAHNLFSRLDNTCDVLKLLSAICAYEHETDQVSFCETNFLRLKVLRETNKLRRQITDIVRSNCPGVTSPFEPKLGPPSALQRVSTLTTIPMPQVKVIKQIIAAGFVDQVAIRADLAPNPPPLLIARKSTRTIDTPYLTLFPSAPHIEHHPGGSDGDGQGTDPAVYIHPSSVLATVSPHLLPSYIIYSHIQRSAAATSRIRMKPLTPVTGVQLAALGHGTPLITYGKPIKEIMPKDVGGRKGEEKRECWVIPTLGGAIGKASLGWPLPAKKVTQRRVKGIGGAWVVEQMVDRTDASQIRWCQNARDERSA</sequence>
<feature type="compositionally biased region" description="Basic residues" evidence="8">
    <location>
        <begin position="1"/>
        <end position="14"/>
    </location>
</feature>
<dbReference type="PANTHER" id="PTHR18934">
    <property type="entry name" value="ATP-DEPENDENT RNA HELICASE"/>
    <property type="match status" value="1"/>
</dbReference>
<dbReference type="Pfam" id="PF00271">
    <property type="entry name" value="Helicase_C"/>
    <property type="match status" value="1"/>
</dbReference>
<keyword evidence="4" id="KW-0378">Hydrolase</keyword>
<feature type="compositionally biased region" description="Polar residues" evidence="8">
    <location>
        <begin position="91"/>
        <end position="102"/>
    </location>
</feature>
<dbReference type="InterPro" id="IPR014001">
    <property type="entry name" value="Helicase_ATP-bd"/>
</dbReference>
<comment type="caution">
    <text evidence="11">The sequence shown here is derived from an EMBL/GenBank/DDBJ whole genome shotgun (WGS) entry which is preliminary data.</text>
</comment>